<accession>A0ABT4DKC5</accession>
<comment type="caution">
    <text evidence="1">The sequence shown here is derived from an EMBL/GenBank/DDBJ whole genome shotgun (WGS) entry which is preliminary data.</text>
</comment>
<evidence type="ECO:0000313" key="1">
    <source>
        <dbReference type="EMBL" id="MCY7007714.1"/>
    </source>
</evidence>
<keyword evidence="2" id="KW-1185">Reference proteome</keyword>
<dbReference type="EMBL" id="JAOXXL010000006">
    <property type="protein sequence ID" value="MCY7007714.1"/>
    <property type="molecule type" value="Genomic_DNA"/>
</dbReference>
<name>A0ABT4DKC5_FUSSI</name>
<protein>
    <recommendedName>
        <fullName evidence="3">Iron-sulfur cluster-binding oxidoreductase</fullName>
    </recommendedName>
</protein>
<sequence>MLSLMEKVNALNSGKIEKKAKKFGDKDYSEIKQWPLQIDLVPEKASFYDHQDFLIASDCTAFAYGNFHRDLMKDCITLIGCQKLKTESYFPKLTKIFMENDIKSITIVRMENPCCGSMENAVLQALKESNKNIPFKIKIITIDGKLLDK</sequence>
<proteinExistence type="predicted"/>
<organism evidence="1 2">
    <name type="scientific">Fusobacterium simiae</name>
    <dbReference type="NCBI Taxonomy" id="855"/>
    <lineage>
        <taxon>Bacteria</taxon>
        <taxon>Fusobacteriati</taxon>
        <taxon>Fusobacteriota</taxon>
        <taxon>Fusobacteriia</taxon>
        <taxon>Fusobacteriales</taxon>
        <taxon>Fusobacteriaceae</taxon>
        <taxon>Fusobacterium</taxon>
    </lineage>
</organism>
<reference evidence="1" key="1">
    <citation type="submission" date="2022-09" db="EMBL/GenBank/DDBJ databases">
        <authorList>
            <person name="Zoaiter M."/>
        </authorList>
    </citation>
    <scope>NUCLEOTIDE SEQUENCE</scope>
    <source>
        <strain evidence="1">DSM 19848</strain>
    </source>
</reference>
<evidence type="ECO:0008006" key="3">
    <source>
        <dbReference type="Google" id="ProtNLM"/>
    </source>
</evidence>
<dbReference type="Proteomes" id="UP001062738">
    <property type="component" value="Unassembled WGS sequence"/>
</dbReference>
<gene>
    <name evidence="1" type="ORF">OCK72_03480</name>
</gene>
<dbReference type="RefSeq" id="WP_051357494.1">
    <property type="nucleotide sequence ID" value="NZ_JAOXXL010000006.1"/>
</dbReference>
<evidence type="ECO:0000313" key="2">
    <source>
        <dbReference type="Proteomes" id="UP001062738"/>
    </source>
</evidence>